<evidence type="ECO:0000313" key="8">
    <source>
        <dbReference type="Proteomes" id="UP000010797"/>
    </source>
</evidence>
<evidence type="ECO:0000313" key="7">
    <source>
        <dbReference type="EMBL" id="AGA68660.1"/>
    </source>
</evidence>
<protein>
    <recommendedName>
        <fullName evidence="5">Cytochrome c-type biogenesis protein</fullName>
    </recommendedName>
</protein>
<dbReference type="Proteomes" id="UP000010797">
    <property type="component" value="Chromosome"/>
</dbReference>
<keyword evidence="5" id="KW-0732">Signal</keyword>
<keyword evidence="5" id="KW-0472">Membrane</keyword>
<evidence type="ECO:0000256" key="5">
    <source>
        <dbReference type="RuleBase" id="RU364112"/>
    </source>
</evidence>
<evidence type="ECO:0000256" key="3">
    <source>
        <dbReference type="ARBA" id="ARBA00022723"/>
    </source>
</evidence>
<dbReference type="Pfam" id="PF03918">
    <property type="entry name" value="CcmH"/>
    <property type="match status" value="1"/>
</dbReference>
<dbReference type="eggNOG" id="COG3088">
    <property type="taxonomic scope" value="Bacteria"/>
</dbReference>
<comment type="similarity">
    <text evidence="1 5">Belongs to the CcmH/CycL/Ccl2/NrfF family.</text>
</comment>
<keyword evidence="8" id="KW-1185">Reference proteome</keyword>
<feature type="transmembrane region" description="Helical" evidence="5">
    <location>
        <begin position="107"/>
        <end position="128"/>
    </location>
</feature>
<dbReference type="GO" id="GO:0046872">
    <property type="term" value="F:metal ion binding"/>
    <property type="evidence" value="ECO:0007669"/>
    <property type="project" value="UniProtKB-KW"/>
</dbReference>
<gene>
    <name evidence="7" type="ordered locus">Desdi_1146</name>
</gene>
<dbReference type="STRING" id="871963.Desdi_1146"/>
<dbReference type="Gene3D" id="1.10.8.640">
    <property type="entry name" value="Cytochrome C biogenesis protein"/>
    <property type="match status" value="1"/>
</dbReference>
<sequence>MREFLFRIFTLTLVLVVVGILTPWSVKAEEWQTRQIPVEVEQGVVCVLDGCMMNLPSCENVAAEQLRNVIREKMFKDGLNKEQTYTYLAQIYGEKVLAAPPKKGFNWTVWLAPFVLTIGGGAFIYLGLEKWVIPNRLVEPQEDISSIDPELEKQLDEEIKKYI</sequence>
<reference evidence="8" key="1">
    <citation type="submission" date="2012-02" db="EMBL/GenBank/DDBJ databases">
        <title>Complete sequence of Desulfitobacterium dichloroeliminans LMG P-21439.</title>
        <authorList>
            <person name="Lucas S."/>
            <person name="Han J."/>
            <person name="Lapidus A."/>
            <person name="Cheng J.-F."/>
            <person name="Goodwin L."/>
            <person name="Pitluck S."/>
            <person name="Peters L."/>
            <person name="Ovchinnikova G."/>
            <person name="Teshima H."/>
            <person name="Detter J.C."/>
            <person name="Han C."/>
            <person name="Tapia R."/>
            <person name="Land M."/>
            <person name="Hauser L."/>
            <person name="Kyrpides N."/>
            <person name="Ivanova N."/>
            <person name="Pagani I."/>
            <person name="Kruse T."/>
            <person name="de Vos W.M."/>
            <person name="Boon N."/>
            <person name="Smidt H."/>
            <person name="Woyke T."/>
        </authorList>
    </citation>
    <scope>NUCLEOTIDE SEQUENCE [LARGE SCALE GENOMIC DNA]</scope>
    <source>
        <strain evidence="8">LMG P-21439 / DCA1</strain>
    </source>
</reference>
<organism evidence="7 8">
    <name type="scientific">Desulfitobacterium dichloroeliminans (strain LMG P-21439 / DCA1)</name>
    <dbReference type="NCBI Taxonomy" id="871963"/>
    <lineage>
        <taxon>Bacteria</taxon>
        <taxon>Bacillati</taxon>
        <taxon>Bacillota</taxon>
        <taxon>Clostridia</taxon>
        <taxon>Eubacteriales</taxon>
        <taxon>Desulfitobacteriaceae</taxon>
        <taxon>Desulfitobacterium</taxon>
    </lineage>
</organism>
<comment type="function">
    <text evidence="5">Possible subunit of a heme lyase.</text>
</comment>
<keyword evidence="5" id="KW-0812">Transmembrane</keyword>
<keyword evidence="5" id="KW-1133">Transmembrane helix</keyword>
<keyword evidence="4 5" id="KW-0408">Iron</keyword>
<feature type="domain" description="CcmH/CycL/Ccl2/NrfF N-terminal" evidence="6">
    <location>
        <begin position="32"/>
        <end position="132"/>
    </location>
</feature>
<dbReference type="KEGG" id="ddl:Desdi_1146"/>
<keyword evidence="2 5" id="KW-0349">Heme</keyword>
<dbReference type="CDD" id="cd16378">
    <property type="entry name" value="CcmH_N"/>
    <property type="match status" value="1"/>
</dbReference>
<dbReference type="InterPro" id="IPR005616">
    <property type="entry name" value="CcmH/CycL/Ccl2/NrfF_N"/>
</dbReference>
<evidence type="ECO:0000259" key="6">
    <source>
        <dbReference type="Pfam" id="PF03918"/>
    </source>
</evidence>
<evidence type="ECO:0000256" key="2">
    <source>
        <dbReference type="ARBA" id="ARBA00022617"/>
    </source>
</evidence>
<proteinExistence type="inferred from homology"/>
<dbReference type="EMBL" id="CP003344">
    <property type="protein sequence ID" value="AGA68660.1"/>
    <property type="molecule type" value="Genomic_DNA"/>
</dbReference>
<dbReference type="AlphaFoldDB" id="L0F6L6"/>
<name>L0F6L6_DESDL</name>
<dbReference type="InterPro" id="IPR038297">
    <property type="entry name" value="CcmH/CycL/NrfF/Ccl2_sf"/>
</dbReference>
<accession>L0F6L6</accession>
<dbReference type="RefSeq" id="WP_015261656.1">
    <property type="nucleotide sequence ID" value="NC_019903.1"/>
</dbReference>
<dbReference type="HOGENOM" id="CLU_107187_3_1_9"/>
<evidence type="ECO:0000256" key="1">
    <source>
        <dbReference type="ARBA" id="ARBA00010342"/>
    </source>
</evidence>
<keyword evidence="3 5" id="KW-0479">Metal-binding</keyword>
<evidence type="ECO:0000256" key="4">
    <source>
        <dbReference type="ARBA" id="ARBA00023004"/>
    </source>
</evidence>